<feature type="region of interest" description="Disordered" evidence="1">
    <location>
        <begin position="1"/>
        <end position="73"/>
    </location>
</feature>
<evidence type="ECO:0000313" key="2">
    <source>
        <dbReference type="EMBL" id="OCH92991.1"/>
    </source>
</evidence>
<evidence type="ECO:0000256" key="1">
    <source>
        <dbReference type="SAM" id="MobiDB-lite"/>
    </source>
</evidence>
<keyword evidence="3" id="KW-1185">Reference proteome</keyword>
<feature type="compositionally biased region" description="Acidic residues" evidence="1">
    <location>
        <begin position="11"/>
        <end position="25"/>
    </location>
</feature>
<dbReference type="AlphaFoldDB" id="A0A8E2AYP4"/>
<organism evidence="2 3">
    <name type="scientific">Obba rivulosa</name>
    <dbReference type="NCBI Taxonomy" id="1052685"/>
    <lineage>
        <taxon>Eukaryota</taxon>
        <taxon>Fungi</taxon>
        <taxon>Dikarya</taxon>
        <taxon>Basidiomycota</taxon>
        <taxon>Agaricomycotina</taxon>
        <taxon>Agaricomycetes</taxon>
        <taxon>Polyporales</taxon>
        <taxon>Gelatoporiaceae</taxon>
        <taxon>Obba</taxon>
    </lineage>
</organism>
<name>A0A8E2AYP4_9APHY</name>
<proteinExistence type="predicted"/>
<evidence type="ECO:0000313" key="3">
    <source>
        <dbReference type="Proteomes" id="UP000250043"/>
    </source>
</evidence>
<sequence>MIQVDYKLDEEPNDAQEDGPLDDGEMESHAEIMPGQDCSRDQEEEEEILQHYISPEPDDLPMDESSTADGSLTADMSSLTTNELPTTNGLLGTSQEAATLVSSSRENSAPLGELQYPVWDDPRDWGDPLETFDSGLPEAEYARLSVQLSVDAAQDTHCAGDADATLGLPFPIVDERCSARLGSGELSCSNGVLHKLAESGGDIMHIQAVSIAPQQRTPPRSTLLSSPMRPSLIPTLDPDVLRPASLIQPKVEIIDLLEDTLSPPRATGPSFSTSPVSAHSADINSFLRSLEVPLEHFTGAFESMGFKTDAHLALLSRTQVMWDLLMGKLQREYGATVLDCVSIADGLNARRSDLGVYND</sequence>
<protein>
    <submittedName>
        <fullName evidence="2">Uncharacterized protein</fullName>
    </submittedName>
</protein>
<accession>A0A8E2AYP4</accession>
<reference evidence="2 3" key="1">
    <citation type="submission" date="2016-07" db="EMBL/GenBank/DDBJ databases">
        <title>Draft genome of the white-rot fungus Obba rivulosa 3A-2.</title>
        <authorList>
            <consortium name="DOE Joint Genome Institute"/>
            <person name="Miettinen O."/>
            <person name="Riley R."/>
            <person name="Acob R."/>
            <person name="Barry K."/>
            <person name="Cullen D."/>
            <person name="De Vries R."/>
            <person name="Hainaut M."/>
            <person name="Hatakka A."/>
            <person name="Henrissat B."/>
            <person name="Hilden K."/>
            <person name="Kuo R."/>
            <person name="Labutti K."/>
            <person name="Lipzen A."/>
            <person name="Makela M.R."/>
            <person name="Sandor L."/>
            <person name="Spatafora J.W."/>
            <person name="Grigoriev I.V."/>
            <person name="Hibbett D.S."/>
        </authorList>
    </citation>
    <scope>NUCLEOTIDE SEQUENCE [LARGE SCALE GENOMIC DNA]</scope>
    <source>
        <strain evidence="2 3">3A-2</strain>
    </source>
</reference>
<gene>
    <name evidence="2" type="ORF">OBBRIDRAFT_832999</name>
</gene>
<dbReference type="Proteomes" id="UP000250043">
    <property type="component" value="Unassembled WGS sequence"/>
</dbReference>
<dbReference type="EMBL" id="KV722361">
    <property type="protein sequence ID" value="OCH92991.1"/>
    <property type="molecule type" value="Genomic_DNA"/>
</dbReference>
<feature type="compositionally biased region" description="Polar residues" evidence="1">
    <location>
        <begin position="64"/>
        <end position="73"/>
    </location>
</feature>
<feature type="compositionally biased region" description="Basic and acidic residues" evidence="1">
    <location>
        <begin position="1"/>
        <end position="10"/>
    </location>
</feature>